<comment type="function">
    <text evidence="1">Possible endonuclease which induces a single-strand cut and initiates DNA replication.</text>
</comment>
<dbReference type="AlphaFoldDB" id="A0A3L8PV76"/>
<dbReference type="InterPro" id="IPR008766">
    <property type="entry name" value="Replication_gene_A-like"/>
</dbReference>
<dbReference type="Proteomes" id="UP000281474">
    <property type="component" value="Unassembled WGS sequence"/>
</dbReference>
<comment type="caution">
    <text evidence="8">The sequence shown here is derived from an EMBL/GenBank/DDBJ whole genome shotgun (WGS) entry which is preliminary data.</text>
</comment>
<reference evidence="8 9" key="1">
    <citation type="submission" date="2018-09" db="EMBL/GenBank/DDBJ databases">
        <title>Phylogeny of the Shewanellaceae, and recommendation for two new genera, Pseudoshewanella and Parashewanella.</title>
        <authorList>
            <person name="Wang G."/>
        </authorList>
    </citation>
    <scope>NUCLEOTIDE SEQUENCE [LARGE SCALE GENOMIC DNA]</scope>
    <source>
        <strain evidence="8 9">C51</strain>
    </source>
</reference>
<protein>
    <submittedName>
        <fullName evidence="8">Replication endonuclease</fullName>
    </submittedName>
</protein>
<dbReference type="Pfam" id="PF05840">
    <property type="entry name" value="Phage_GPA"/>
    <property type="match status" value="1"/>
</dbReference>
<sequence>MRRDNFESQLAKILSNAFGKINVADTQCVMAYLASIPEPISNKLLTDTINDTTSNSIQDFKKTLKVKVDILSTDFKWMKRLIGSLPEQTAQTLKQEYIRRRMKYQNGRSANIWLRKRVTFLLEVCRSIPVPLHYLNSEKRRLQIANEWSKRCLIMFNKVMEEQTDDLDIFRLIVAVKQPADVWGFSPVLPDLQMLRSQQKQGEDINSHSQMIARAIARLVDSKWWLHQIDRRLKQYQEHTAIIIGKVRANVSPYVSNHTLQEYQSRKKYNLSWMQLMLLINEQYQLELPLIEAVKSSISNPHNRRVELMVRMRGFEELAKEQGFVGEFYTLTAPSKYHSWCKDKKGRTFSNSLYQGFTPHQTQQYLCKQWSKIRAKLERQNIKTFGFRVVEPHHDGTPHWHLLLFFKPEELEQARGIICAYTVEHDPQELNLSENFTPDQCSPRFDYKTMDPEKGSATGYIAKYIAKNIDGAYVDIDSEANCSSQLAAERVAAWASLWHIRQFQQIGGAPVTVWRELRRLKQVIPDDEVLEMARKAADSADWQGYIEANGGIDCKRCQRPVKLAKTINSASGRYDEDITKIFGVMATRSIQSRLDGWELREYGSESQIIYKPVSSPNLAFPLSSDSCAPWRSDNNCTPTIPDIVFDKCLEVQDIGISKNPLPFLSG</sequence>
<organism evidence="8 9">
    <name type="scientific">Parashewanella curva</name>
    <dbReference type="NCBI Taxonomy" id="2338552"/>
    <lineage>
        <taxon>Bacteria</taxon>
        <taxon>Pseudomonadati</taxon>
        <taxon>Pseudomonadota</taxon>
        <taxon>Gammaproteobacteria</taxon>
        <taxon>Alteromonadales</taxon>
        <taxon>Shewanellaceae</taxon>
        <taxon>Parashewanella</taxon>
    </lineage>
</organism>
<dbReference type="RefSeq" id="WP_121840721.1">
    <property type="nucleotide sequence ID" value="NZ_ML014864.1"/>
</dbReference>
<evidence type="ECO:0000256" key="4">
    <source>
        <dbReference type="ARBA" id="ARBA00022722"/>
    </source>
</evidence>
<keyword evidence="5 8" id="KW-0255">Endonuclease</keyword>
<evidence type="ECO:0000259" key="7">
    <source>
        <dbReference type="Pfam" id="PF05840"/>
    </source>
</evidence>
<evidence type="ECO:0000256" key="6">
    <source>
        <dbReference type="ARBA" id="ARBA00022801"/>
    </source>
</evidence>
<evidence type="ECO:0000256" key="3">
    <source>
        <dbReference type="ARBA" id="ARBA00022705"/>
    </source>
</evidence>
<name>A0A3L8PV76_9GAMM</name>
<dbReference type="EMBL" id="QZEI01000115">
    <property type="protein sequence ID" value="RLV57952.1"/>
    <property type="molecule type" value="Genomic_DNA"/>
</dbReference>
<keyword evidence="4" id="KW-0540">Nuclease</keyword>
<dbReference type="GO" id="GO:0004519">
    <property type="term" value="F:endonuclease activity"/>
    <property type="evidence" value="ECO:0007669"/>
    <property type="project" value="UniProtKB-KW"/>
</dbReference>
<gene>
    <name evidence="8" type="ORF">D5018_19845</name>
</gene>
<feature type="domain" description="Replication gene A protein-like" evidence="7">
    <location>
        <begin position="200"/>
        <end position="471"/>
    </location>
</feature>
<evidence type="ECO:0000313" key="8">
    <source>
        <dbReference type="EMBL" id="RLV57952.1"/>
    </source>
</evidence>
<dbReference type="OrthoDB" id="5568266at2"/>
<accession>A0A3L8PV76</accession>
<evidence type="ECO:0000256" key="1">
    <source>
        <dbReference type="ARBA" id="ARBA00003293"/>
    </source>
</evidence>
<keyword evidence="9" id="KW-1185">Reference proteome</keyword>
<dbReference type="GO" id="GO:0016787">
    <property type="term" value="F:hydrolase activity"/>
    <property type="evidence" value="ECO:0007669"/>
    <property type="project" value="UniProtKB-KW"/>
</dbReference>
<comment type="similarity">
    <text evidence="2">Belongs to the phage GPA family.</text>
</comment>
<dbReference type="GO" id="GO:0006260">
    <property type="term" value="P:DNA replication"/>
    <property type="evidence" value="ECO:0007669"/>
    <property type="project" value="UniProtKB-KW"/>
</dbReference>
<evidence type="ECO:0000256" key="5">
    <source>
        <dbReference type="ARBA" id="ARBA00022759"/>
    </source>
</evidence>
<evidence type="ECO:0000313" key="9">
    <source>
        <dbReference type="Proteomes" id="UP000281474"/>
    </source>
</evidence>
<proteinExistence type="inferred from homology"/>
<keyword evidence="6" id="KW-0378">Hydrolase</keyword>
<keyword evidence="3" id="KW-0235">DNA replication</keyword>
<evidence type="ECO:0000256" key="2">
    <source>
        <dbReference type="ARBA" id="ARBA00009260"/>
    </source>
</evidence>